<dbReference type="SUPFAM" id="SSF161098">
    <property type="entry name" value="MetI-like"/>
    <property type="match status" value="1"/>
</dbReference>
<comment type="subcellular location">
    <subcellularLocation>
        <location evidence="1 7">Cell membrane</location>
        <topology evidence="1 7">Multi-pass membrane protein</topology>
    </subcellularLocation>
</comment>
<keyword evidence="5 7" id="KW-1133">Transmembrane helix</keyword>
<dbReference type="EMBL" id="JAGGDJ010000013">
    <property type="protein sequence ID" value="MBO7745908.1"/>
    <property type="molecule type" value="Genomic_DNA"/>
</dbReference>
<accession>A0ABS3WC81</accession>
<evidence type="ECO:0000256" key="1">
    <source>
        <dbReference type="ARBA" id="ARBA00004651"/>
    </source>
</evidence>
<reference evidence="9 10" key="1">
    <citation type="submission" date="2021-03" db="EMBL/GenBank/DDBJ databases">
        <title>Paenibacillus artemisicola MWE-103 whole genome sequence.</title>
        <authorList>
            <person name="Ham Y.J."/>
        </authorList>
    </citation>
    <scope>NUCLEOTIDE SEQUENCE [LARGE SCALE GENOMIC DNA]</scope>
    <source>
        <strain evidence="9 10">MWE-103</strain>
    </source>
</reference>
<dbReference type="PANTHER" id="PTHR43227">
    <property type="entry name" value="BLL4140 PROTEIN"/>
    <property type="match status" value="1"/>
</dbReference>
<evidence type="ECO:0000256" key="7">
    <source>
        <dbReference type="RuleBase" id="RU363032"/>
    </source>
</evidence>
<dbReference type="CDD" id="cd06261">
    <property type="entry name" value="TM_PBP2"/>
    <property type="match status" value="1"/>
</dbReference>
<dbReference type="InterPro" id="IPR050809">
    <property type="entry name" value="UgpAE/MalFG_permease"/>
</dbReference>
<keyword evidence="10" id="KW-1185">Reference proteome</keyword>
<feature type="transmembrane region" description="Helical" evidence="7">
    <location>
        <begin position="101"/>
        <end position="121"/>
    </location>
</feature>
<keyword evidence="6 7" id="KW-0472">Membrane</keyword>
<evidence type="ECO:0000313" key="9">
    <source>
        <dbReference type="EMBL" id="MBO7745908.1"/>
    </source>
</evidence>
<protein>
    <submittedName>
        <fullName evidence="9">Sugar ABC transporter permease</fullName>
    </submittedName>
</protein>
<name>A0ABS3WC81_9BACL</name>
<comment type="similarity">
    <text evidence="7">Belongs to the binding-protein-dependent transport system permease family.</text>
</comment>
<feature type="transmembrane region" description="Helical" evidence="7">
    <location>
        <begin position="36"/>
        <end position="55"/>
    </location>
</feature>
<comment type="caution">
    <text evidence="9">The sequence shown here is derived from an EMBL/GenBank/DDBJ whole genome shotgun (WGS) entry which is preliminary data.</text>
</comment>
<keyword evidence="4 7" id="KW-0812">Transmembrane</keyword>
<evidence type="ECO:0000313" key="10">
    <source>
        <dbReference type="Proteomes" id="UP000670947"/>
    </source>
</evidence>
<keyword evidence="3" id="KW-1003">Cell membrane</keyword>
<evidence type="ECO:0000256" key="6">
    <source>
        <dbReference type="ARBA" id="ARBA00023136"/>
    </source>
</evidence>
<dbReference type="Proteomes" id="UP000670947">
    <property type="component" value="Unassembled WGS sequence"/>
</dbReference>
<evidence type="ECO:0000256" key="2">
    <source>
        <dbReference type="ARBA" id="ARBA00022448"/>
    </source>
</evidence>
<evidence type="ECO:0000256" key="4">
    <source>
        <dbReference type="ARBA" id="ARBA00022692"/>
    </source>
</evidence>
<dbReference type="PANTHER" id="PTHR43227:SF11">
    <property type="entry name" value="BLL4140 PROTEIN"/>
    <property type="match status" value="1"/>
</dbReference>
<gene>
    <name evidence="9" type="ORF">I8J29_17005</name>
</gene>
<feature type="transmembrane region" description="Helical" evidence="7">
    <location>
        <begin position="197"/>
        <end position="217"/>
    </location>
</feature>
<keyword evidence="2 7" id="KW-0813">Transport</keyword>
<dbReference type="InterPro" id="IPR035906">
    <property type="entry name" value="MetI-like_sf"/>
</dbReference>
<feature type="transmembrane region" description="Helical" evidence="7">
    <location>
        <begin position="238"/>
        <end position="259"/>
    </location>
</feature>
<evidence type="ECO:0000256" key="3">
    <source>
        <dbReference type="ARBA" id="ARBA00022475"/>
    </source>
</evidence>
<dbReference type="InterPro" id="IPR000515">
    <property type="entry name" value="MetI-like"/>
</dbReference>
<proteinExistence type="inferred from homology"/>
<dbReference type="Pfam" id="PF00528">
    <property type="entry name" value="BPD_transp_1"/>
    <property type="match status" value="1"/>
</dbReference>
<evidence type="ECO:0000256" key="5">
    <source>
        <dbReference type="ARBA" id="ARBA00022989"/>
    </source>
</evidence>
<feature type="transmembrane region" description="Helical" evidence="7">
    <location>
        <begin position="133"/>
        <end position="157"/>
    </location>
</feature>
<dbReference type="RefSeq" id="WP_090640308.1">
    <property type="nucleotide sequence ID" value="NZ_JAGGDJ010000013.1"/>
</dbReference>
<feature type="domain" description="ABC transmembrane type-1" evidence="8">
    <location>
        <begin position="97"/>
        <end position="312"/>
    </location>
</feature>
<evidence type="ECO:0000259" key="8">
    <source>
        <dbReference type="PROSITE" id="PS50928"/>
    </source>
</evidence>
<dbReference type="Gene3D" id="1.10.3720.10">
    <property type="entry name" value="MetI-like"/>
    <property type="match status" value="1"/>
</dbReference>
<dbReference type="PROSITE" id="PS50928">
    <property type="entry name" value="ABC_TM1"/>
    <property type="match status" value="1"/>
</dbReference>
<sequence length="325" mass="36450">MPSTTGVLERKDATTTPARRGTLALRDRGKRVKRHWQLYLLVLLPLAYLIIFKYIPMYGAQIAFRDFSPVKGILGSDWAGLKHFRTFFESPNFWVLIKNTLVISLYSLLVGFPAPILLALALNEVRGMRFKRLVQMVTFAPYFISTIVMVSMIILFLSPRLGFVDHILNAFGMESVNFMGVPNYFSSIFVWSNVWQGIGYGAVIYLAALSGINVDLYEAARVDGASRIRKVWHIDLPGIMPAATVLLILNVGQIMNVGFEKIYLMQNPLNTSASEVISTYVYKIGLLGANFSFSAAVDLFNSVINLILLLTVNYAARRLSESSLW</sequence>
<organism evidence="9 10">
    <name type="scientific">Paenibacillus artemisiicola</name>
    <dbReference type="NCBI Taxonomy" id="1172618"/>
    <lineage>
        <taxon>Bacteria</taxon>
        <taxon>Bacillati</taxon>
        <taxon>Bacillota</taxon>
        <taxon>Bacilli</taxon>
        <taxon>Bacillales</taxon>
        <taxon>Paenibacillaceae</taxon>
        <taxon>Paenibacillus</taxon>
    </lineage>
</organism>